<keyword evidence="4" id="KW-1185">Reference proteome</keyword>
<feature type="coiled-coil region" evidence="1">
    <location>
        <begin position="546"/>
        <end position="622"/>
    </location>
</feature>
<dbReference type="Gene3D" id="1.10.287.1490">
    <property type="match status" value="1"/>
</dbReference>
<feature type="compositionally biased region" description="Pro residues" evidence="2">
    <location>
        <begin position="28"/>
        <end position="46"/>
    </location>
</feature>
<feature type="region of interest" description="Disordered" evidence="2">
    <location>
        <begin position="1"/>
        <end position="59"/>
    </location>
</feature>
<organism evidence="3 4">
    <name type="scientific">Orchesella dallaii</name>
    <dbReference type="NCBI Taxonomy" id="48710"/>
    <lineage>
        <taxon>Eukaryota</taxon>
        <taxon>Metazoa</taxon>
        <taxon>Ecdysozoa</taxon>
        <taxon>Arthropoda</taxon>
        <taxon>Hexapoda</taxon>
        <taxon>Collembola</taxon>
        <taxon>Entomobryomorpha</taxon>
        <taxon>Entomobryoidea</taxon>
        <taxon>Orchesellidae</taxon>
        <taxon>Orchesellinae</taxon>
        <taxon>Orchesella</taxon>
    </lineage>
</organism>
<evidence type="ECO:0000313" key="4">
    <source>
        <dbReference type="Proteomes" id="UP001642540"/>
    </source>
</evidence>
<name>A0ABP1RI16_9HEXA</name>
<reference evidence="3 4" key="1">
    <citation type="submission" date="2024-08" db="EMBL/GenBank/DDBJ databases">
        <authorList>
            <person name="Cucini C."/>
            <person name="Frati F."/>
        </authorList>
    </citation>
    <scope>NUCLEOTIDE SEQUENCE [LARGE SCALE GENOMIC DNA]</scope>
</reference>
<proteinExistence type="predicted"/>
<feature type="region of interest" description="Disordered" evidence="2">
    <location>
        <begin position="79"/>
        <end position="115"/>
    </location>
</feature>
<evidence type="ECO:0000256" key="2">
    <source>
        <dbReference type="SAM" id="MobiDB-lite"/>
    </source>
</evidence>
<evidence type="ECO:0000256" key="1">
    <source>
        <dbReference type="SAM" id="Coils"/>
    </source>
</evidence>
<feature type="compositionally biased region" description="Polar residues" evidence="2">
    <location>
        <begin position="99"/>
        <end position="115"/>
    </location>
</feature>
<feature type="region of interest" description="Disordered" evidence="2">
    <location>
        <begin position="152"/>
        <end position="174"/>
    </location>
</feature>
<keyword evidence="1" id="KW-0175">Coiled coil</keyword>
<sequence length="942" mass="108653">MYPNQPNQRHHLQPDYLPQNGMAGPSIFPHPQPHQPQHPQNPPPQLPQNGPTQPISGHHPLISFLNQQQQSLKTRINPPTQILHQPPHFQPPPQQLPQNSTIQPPNSQRLRNQSMNSENQPLHFQTQRIPFRRQDRDFQQSIQNVLPAEFTQRPEYNRPPRRGGPMIPNDNSYSGDRDFYERHCIITHEEHSYLSHSLLEKEEAVDALTAKLKTMEKRVSTCNLRIQTKKDKISELEAGNENQKTQIDSLQQQNIANEQHIKELQIENNELRTLKENMKTLTNLQNKTSDEKVALEEQVEVYKNILTNSSDELNNVKNQLNKETEKLTQVKSELDTSRNDLNKERQIKEKAIKDSIDCKENLTAEVTKLTDENNGLVKKVAKSELEIKNITEAKKIAELAAENDQKNQENEINKLKKTKNDLELKVGNFEKQTQSLETQCGKLEAEKEKLDLELQVAKKNSAEQKEDHLKNINKLQNENANDKKSFASTVKEYEKKIEHANATICRNNQTILQLTQELADEKAHAYQNYQFGEAMRTRANDMEAINAGLGKELVQLNVQLEEQSKKNEGLQIEIESVNKTRTLLDSQITELNVEVERKRATIESHEKKLRANGDLLQEKQQEIDKKKTVINNQKNYIESYIRKISGLKKDVAKNVKKLRAMTTQRNTELHKKEHYKSQVNDLTTQNHKLKVDLQTRKSQADNAQIAIKDKQQKIEAMEKTIRELDTKIKDLETVRKYEKEISSKKASIGRLEREKRDLDFKLVASVQDRNANKNEKAEILNSIDELELKIQAKEDEVTELYARMYREIRDKQHAIANRKFLNEQLCKEEVEDSLDECQPQGDTFTQSFRDPTAEEFPIITICNGSAPIEESTEQNFQNVFKSLPKKRICDGVGSLEETGGENNQMDCGNPPKKRICEGLATLEETAQENNQMDCGNQQMEQS</sequence>
<protein>
    <submittedName>
        <fullName evidence="3">Uncharacterized protein</fullName>
    </submittedName>
</protein>
<feature type="coiled-coil region" evidence="1">
    <location>
        <begin position="700"/>
        <end position="803"/>
    </location>
</feature>
<gene>
    <name evidence="3" type="ORF">ODALV1_LOCUS22402</name>
</gene>
<accession>A0ABP1RI16</accession>
<evidence type="ECO:0000313" key="3">
    <source>
        <dbReference type="EMBL" id="CAL8128634.1"/>
    </source>
</evidence>
<comment type="caution">
    <text evidence="3">The sequence shown here is derived from an EMBL/GenBank/DDBJ whole genome shotgun (WGS) entry which is preliminary data.</text>
</comment>
<feature type="coiled-coil region" evidence="1">
    <location>
        <begin position="198"/>
        <end position="485"/>
    </location>
</feature>
<dbReference type="EMBL" id="CAXLJM020000075">
    <property type="protein sequence ID" value="CAL8128634.1"/>
    <property type="molecule type" value="Genomic_DNA"/>
</dbReference>
<dbReference type="Proteomes" id="UP001642540">
    <property type="component" value="Unassembled WGS sequence"/>
</dbReference>